<dbReference type="AlphaFoldDB" id="A0A1L7ALA7"/>
<name>A0A1L7ALA7_9PROT</name>
<organism evidence="2 3">
    <name type="scientific">Roseomonas gilardii</name>
    <dbReference type="NCBI Taxonomy" id="257708"/>
    <lineage>
        <taxon>Bacteria</taxon>
        <taxon>Pseudomonadati</taxon>
        <taxon>Pseudomonadota</taxon>
        <taxon>Alphaproteobacteria</taxon>
        <taxon>Acetobacterales</taxon>
        <taxon>Roseomonadaceae</taxon>
        <taxon>Roseomonas</taxon>
    </lineage>
</organism>
<evidence type="ECO:0000313" key="2">
    <source>
        <dbReference type="EMBL" id="APT59526.1"/>
    </source>
</evidence>
<evidence type="ECO:0000313" key="3">
    <source>
        <dbReference type="Proteomes" id="UP000185494"/>
    </source>
</evidence>
<evidence type="ECO:0008006" key="4">
    <source>
        <dbReference type="Google" id="ProtNLM"/>
    </source>
</evidence>
<dbReference type="Proteomes" id="UP000185494">
    <property type="component" value="Chromosome 2"/>
</dbReference>
<feature type="region of interest" description="Disordered" evidence="1">
    <location>
        <begin position="1"/>
        <end position="26"/>
    </location>
</feature>
<dbReference type="EMBL" id="CP015584">
    <property type="protein sequence ID" value="APT59526.1"/>
    <property type="molecule type" value="Genomic_DNA"/>
</dbReference>
<dbReference type="KEGG" id="rgi:RGI145_19455"/>
<accession>A0A1L7ALA7</accession>
<feature type="region of interest" description="Disordered" evidence="1">
    <location>
        <begin position="57"/>
        <end position="89"/>
    </location>
</feature>
<evidence type="ECO:0000256" key="1">
    <source>
        <dbReference type="SAM" id="MobiDB-lite"/>
    </source>
</evidence>
<gene>
    <name evidence="2" type="ORF">RGI145_19455</name>
</gene>
<proteinExistence type="predicted"/>
<dbReference type="RefSeq" id="WP_075800238.1">
    <property type="nucleotide sequence ID" value="NZ_CP015584.1"/>
</dbReference>
<dbReference type="STRING" id="257708.RGI145_19455"/>
<reference evidence="2 3" key="1">
    <citation type="submission" date="2016-05" db="EMBL/GenBank/DDBJ databases">
        <title>Complete Genome and Methylome Analysis of Psychrotrophic Bacterial Isolates from Antarctic Lake Untersee.</title>
        <authorList>
            <person name="Fomenkov A."/>
            <person name="Akimov V.N."/>
            <person name="Vasilyeva L.V."/>
            <person name="Andersen D."/>
            <person name="Vincze T."/>
            <person name="Roberts R.J."/>
        </authorList>
    </citation>
    <scope>NUCLEOTIDE SEQUENCE [LARGE SCALE GENOMIC DNA]</scope>
    <source>
        <strain evidence="2 3">U14-5</strain>
    </source>
</reference>
<protein>
    <recommendedName>
        <fullName evidence="4">DUF736 domain-containing protein</fullName>
    </recommendedName>
</protein>
<sequence length="89" mass="10017">MSDTRDNSGALFRERDRKSDRAPEYTGKAMIGGKEYRVAAWIKEGRSGQKFFSLAFEEPRQQQGQPQQPASKPATRQAPAADLDEDLPF</sequence>
<feature type="compositionally biased region" description="Basic and acidic residues" evidence="1">
    <location>
        <begin position="1"/>
        <end position="23"/>
    </location>
</feature>